<comment type="catalytic activity">
    <reaction evidence="5">
        <text>L-alanine + NAD(+) + H2O = pyruvate + NH4(+) + NADH + H(+)</text>
        <dbReference type="Rhea" id="RHEA:18405"/>
        <dbReference type="ChEBI" id="CHEBI:15361"/>
        <dbReference type="ChEBI" id="CHEBI:15377"/>
        <dbReference type="ChEBI" id="CHEBI:15378"/>
        <dbReference type="ChEBI" id="CHEBI:28938"/>
        <dbReference type="ChEBI" id="CHEBI:57540"/>
        <dbReference type="ChEBI" id="CHEBI:57945"/>
        <dbReference type="ChEBI" id="CHEBI:57972"/>
        <dbReference type="EC" id="1.4.1.1"/>
    </reaction>
</comment>
<evidence type="ECO:0000256" key="4">
    <source>
        <dbReference type="ARBA" id="ARBA00023027"/>
    </source>
</evidence>
<feature type="domain" description="Alanine dehydrogenase/pyridine nucleotide transhydrogenase NAD(H)-binding" evidence="9">
    <location>
        <begin position="149"/>
        <end position="300"/>
    </location>
</feature>
<comment type="caution">
    <text evidence="11">The sequence shown here is derived from an EMBL/GenBank/DDBJ whole genome shotgun (WGS) entry which is preliminary data.</text>
</comment>
<dbReference type="GO" id="GO:0005886">
    <property type="term" value="C:plasma membrane"/>
    <property type="evidence" value="ECO:0007669"/>
    <property type="project" value="TreeGrafter"/>
</dbReference>
<dbReference type="SUPFAM" id="SSF51735">
    <property type="entry name" value="NAD(P)-binding Rossmann-fold domains"/>
    <property type="match status" value="1"/>
</dbReference>
<evidence type="ECO:0000256" key="7">
    <source>
        <dbReference type="PIRSR" id="PIRSR000183-2"/>
    </source>
</evidence>
<keyword evidence="8" id="KW-0547">Nucleotide-binding</keyword>
<protein>
    <recommendedName>
        <fullName evidence="2 5">Alanine dehydrogenase</fullName>
        <ecNumber evidence="2 5">1.4.1.1</ecNumber>
    </recommendedName>
</protein>
<proteinExistence type="inferred from homology"/>
<feature type="binding site" evidence="8">
    <location>
        <position position="201"/>
    </location>
    <ligand>
        <name>NAD(+)</name>
        <dbReference type="ChEBI" id="CHEBI:57540"/>
    </ligand>
</feature>
<feature type="binding site" evidence="7">
    <location>
        <position position="15"/>
    </location>
    <ligand>
        <name>substrate</name>
    </ligand>
</feature>
<dbReference type="EMBL" id="RCCI01000010">
    <property type="protein sequence ID" value="RLJ61434.1"/>
    <property type="molecule type" value="Genomic_DNA"/>
</dbReference>
<sequence>MIVGCPRETKDHEYRVGLTPAGVAQIVGAGGTAIVETGAGARVGLPDADYLAAGARIAATPAEVYGAAELIVKVKELQPPEFRLTHPGQILFCYHHFAPAPVLLQAMLDAEVSCLAYETVTDAAGGLPLLAPMSCIAGRLAPQVGAWALQMANGGSGVLLGGVPAPTLVPPARVVVIGAGNVGANATRIAVGMGADVTLFDRGTEKIAVLEAHYAGHIATAVAEPQALARAIADADLVIGAVLIPGESAPHLIDRALLRRMRPGSVLVDVAIDQGGIAETSRPTSHTRPLFTEEGVVHYCVPNMPSAVARTATLALTRATLPHVLTLLRQGLAATCAENPHLAAGLQTHRGGVCHRGLAGDTKRPFVAAAFD</sequence>
<feature type="binding site" evidence="8">
    <location>
        <position position="282"/>
    </location>
    <ligand>
        <name>NAD(+)</name>
        <dbReference type="ChEBI" id="CHEBI:57540"/>
    </ligand>
</feature>
<feature type="binding site" evidence="8">
    <location>
        <position position="206"/>
    </location>
    <ligand>
        <name>NAD(+)</name>
        <dbReference type="ChEBI" id="CHEBI:57540"/>
    </ligand>
</feature>
<evidence type="ECO:0000256" key="8">
    <source>
        <dbReference type="PIRSR" id="PIRSR000183-3"/>
    </source>
</evidence>
<dbReference type="Pfam" id="PF01262">
    <property type="entry name" value="AlaDh_PNT_C"/>
    <property type="match status" value="1"/>
</dbReference>
<feature type="binding site" evidence="8">
    <location>
        <begin position="301"/>
        <end position="304"/>
    </location>
    <ligand>
        <name>NAD(+)</name>
        <dbReference type="ChEBI" id="CHEBI:57540"/>
    </ligand>
</feature>
<feature type="binding site" evidence="8">
    <location>
        <begin position="242"/>
        <end position="243"/>
    </location>
    <ligand>
        <name>NAD(+)</name>
        <dbReference type="ChEBI" id="CHEBI:57540"/>
    </ligand>
</feature>
<dbReference type="AlphaFoldDB" id="A0A497X7B0"/>
<evidence type="ECO:0000256" key="6">
    <source>
        <dbReference type="PIRSR" id="PIRSR000183-1"/>
    </source>
</evidence>
<dbReference type="PIRSF" id="PIRSF000183">
    <property type="entry name" value="Alanine_dh"/>
    <property type="match status" value="1"/>
</dbReference>
<dbReference type="InterPro" id="IPR007886">
    <property type="entry name" value="AlaDH/PNT_N"/>
</dbReference>
<name>A0A497X7B0_9PROT</name>
<dbReference type="Proteomes" id="UP000268908">
    <property type="component" value="Unassembled WGS sequence"/>
</dbReference>
<evidence type="ECO:0000256" key="5">
    <source>
        <dbReference type="PIRNR" id="PIRNR000183"/>
    </source>
</evidence>
<dbReference type="PROSITE" id="PS00837">
    <property type="entry name" value="ALADH_PNT_2"/>
    <property type="match status" value="1"/>
</dbReference>
<gene>
    <name evidence="11" type="ORF">DFR35_2892</name>
</gene>
<evidence type="ECO:0000259" key="9">
    <source>
        <dbReference type="SMART" id="SM01002"/>
    </source>
</evidence>
<dbReference type="InterPro" id="IPR008143">
    <property type="entry name" value="Ala_DH/PNT_CS2"/>
</dbReference>
<feature type="active site" description="Proton donor/acceptor" evidence="6">
    <location>
        <position position="273"/>
    </location>
</feature>
<dbReference type="GO" id="GO:0042853">
    <property type="term" value="P:L-alanine catabolic process"/>
    <property type="evidence" value="ECO:0007669"/>
    <property type="project" value="InterPro"/>
</dbReference>
<accession>A0A497X7B0</accession>
<evidence type="ECO:0000313" key="11">
    <source>
        <dbReference type="EMBL" id="RLJ61434.1"/>
    </source>
</evidence>
<dbReference type="OrthoDB" id="9804592at2"/>
<dbReference type="NCBIfam" id="TIGR00518">
    <property type="entry name" value="alaDH"/>
    <property type="match status" value="1"/>
</dbReference>
<dbReference type="InterPro" id="IPR036291">
    <property type="entry name" value="NAD(P)-bd_dom_sf"/>
</dbReference>
<dbReference type="SUPFAM" id="SSF52283">
    <property type="entry name" value="Formate/glycerate dehydrogenase catalytic domain-like"/>
    <property type="match status" value="1"/>
</dbReference>
<evidence type="ECO:0000256" key="1">
    <source>
        <dbReference type="ARBA" id="ARBA00005689"/>
    </source>
</evidence>
<keyword evidence="12" id="KW-1185">Reference proteome</keyword>
<dbReference type="SMART" id="SM01002">
    <property type="entry name" value="AlaDh_PNT_C"/>
    <property type="match status" value="1"/>
</dbReference>
<dbReference type="GO" id="GO:0000286">
    <property type="term" value="F:alanine dehydrogenase activity"/>
    <property type="evidence" value="ECO:0007669"/>
    <property type="project" value="UniProtKB-UniRule"/>
</dbReference>
<reference evidence="11 12" key="1">
    <citation type="submission" date="2018-10" db="EMBL/GenBank/DDBJ databases">
        <title>Genomic Encyclopedia of Type Strains, Phase IV (KMG-IV): sequencing the most valuable type-strain genomes for metagenomic binning, comparative biology and taxonomic classification.</title>
        <authorList>
            <person name="Goeker M."/>
        </authorList>
    </citation>
    <scope>NUCLEOTIDE SEQUENCE [LARGE SCALE GENOMIC DNA]</scope>
    <source>
        <strain evidence="11 12">DSM 26916</strain>
    </source>
</reference>
<dbReference type="InterPro" id="IPR008141">
    <property type="entry name" value="Ala_DH"/>
</dbReference>
<dbReference type="Pfam" id="PF05222">
    <property type="entry name" value="AlaDh_PNT_N"/>
    <property type="match status" value="1"/>
</dbReference>
<feature type="binding site" evidence="8">
    <location>
        <begin position="270"/>
        <end position="273"/>
    </location>
    <ligand>
        <name>NAD(+)</name>
        <dbReference type="ChEBI" id="CHEBI:57540"/>
    </ligand>
</feature>
<evidence type="ECO:0000256" key="3">
    <source>
        <dbReference type="ARBA" id="ARBA00023002"/>
    </source>
</evidence>
<feature type="domain" description="Alanine dehydrogenase/pyridine nucleotide transhydrogenase N-terminal" evidence="10">
    <location>
        <begin position="4"/>
        <end position="137"/>
    </location>
</feature>
<dbReference type="SMART" id="SM01003">
    <property type="entry name" value="AlaDh_PNT_N"/>
    <property type="match status" value="1"/>
</dbReference>
<dbReference type="GO" id="GO:0000166">
    <property type="term" value="F:nucleotide binding"/>
    <property type="evidence" value="ECO:0007669"/>
    <property type="project" value="UniProtKB-KW"/>
</dbReference>
<dbReference type="CDD" id="cd05305">
    <property type="entry name" value="L-AlaDH"/>
    <property type="match status" value="1"/>
</dbReference>
<dbReference type="PANTHER" id="PTHR42795">
    <property type="entry name" value="ALANINE DEHYDROGENASE"/>
    <property type="match status" value="1"/>
</dbReference>
<evidence type="ECO:0000313" key="12">
    <source>
        <dbReference type="Proteomes" id="UP000268908"/>
    </source>
</evidence>
<evidence type="ECO:0000256" key="2">
    <source>
        <dbReference type="ARBA" id="ARBA00012897"/>
    </source>
</evidence>
<dbReference type="EC" id="1.4.1.1" evidence="2 5"/>
<keyword evidence="3 5" id="KW-0560">Oxidoreductase</keyword>
<dbReference type="PRINTS" id="PR00411">
    <property type="entry name" value="PNDRDTASEI"/>
</dbReference>
<comment type="similarity">
    <text evidence="1 5">Belongs to the AlaDH/PNT family.</text>
</comment>
<feature type="binding site" evidence="7">
    <location>
        <position position="75"/>
    </location>
    <ligand>
        <name>substrate</name>
    </ligand>
</feature>
<dbReference type="InterPro" id="IPR007698">
    <property type="entry name" value="AlaDH/PNT_NAD(H)-bd"/>
</dbReference>
<organism evidence="11 12">
    <name type="scientific">Sulfurisoma sediminicola</name>
    <dbReference type="NCBI Taxonomy" id="1381557"/>
    <lineage>
        <taxon>Bacteria</taxon>
        <taxon>Pseudomonadati</taxon>
        <taxon>Pseudomonadota</taxon>
        <taxon>Betaproteobacteria</taxon>
        <taxon>Nitrosomonadales</taxon>
        <taxon>Sterolibacteriaceae</taxon>
        <taxon>Sulfurisoma</taxon>
    </lineage>
</organism>
<feature type="active site" description="Proton donor/acceptor" evidence="6">
    <location>
        <position position="96"/>
    </location>
</feature>
<dbReference type="Gene3D" id="3.40.50.720">
    <property type="entry name" value="NAD(P)-binding Rossmann-like Domain"/>
    <property type="match status" value="2"/>
</dbReference>
<evidence type="ECO:0000259" key="10">
    <source>
        <dbReference type="SMART" id="SM01003"/>
    </source>
</evidence>
<feature type="binding site" evidence="8">
    <location>
        <position position="134"/>
    </location>
    <ligand>
        <name>NAD(+)</name>
        <dbReference type="ChEBI" id="CHEBI:57540"/>
    </ligand>
</feature>
<dbReference type="PANTHER" id="PTHR42795:SF1">
    <property type="entry name" value="ALANINE DEHYDROGENASE"/>
    <property type="match status" value="1"/>
</dbReference>
<keyword evidence="4 5" id="KW-0520">NAD</keyword>